<dbReference type="Gene3D" id="3.30.2310.20">
    <property type="entry name" value="RelE-like"/>
    <property type="match status" value="1"/>
</dbReference>
<reference evidence="1 2" key="1">
    <citation type="journal article" date="2019" name="Int. J. Syst. Evol. Microbiol.">
        <title>Capsulimonas corticalis gen. nov., sp. nov., an aerobic capsulated bacterium, of a novel bacterial order, Capsulimonadales ord. nov., of the class Armatimonadia of the phylum Armatimonadetes.</title>
        <authorList>
            <person name="Li J."/>
            <person name="Kudo C."/>
            <person name="Tonouchi A."/>
        </authorList>
    </citation>
    <scope>NUCLEOTIDE SEQUENCE [LARGE SCALE GENOMIC DNA]</scope>
    <source>
        <strain evidence="1 2">AX-7</strain>
    </source>
</reference>
<evidence type="ECO:0000313" key="1">
    <source>
        <dbReference type="EMBL" id="BDI34310.1"/>
    </source>
</evidence>
<organism evidence="1 2">
    <name type="scientific">Capsulimonas corticalis</name>
    <dbReference type="NCBI Taxonomy" id="2219043"/>
    <lineage>
        <taxon>Bacteria</taxon>
        <taxon>Bacillati</taxon>
        <taxon>Armatimonadota</taxon>
        <taxon>Armatimonadia</taxon>
        <taxon>Capsulimonadales</taxon>
        <taxon>Capsulimonadaceae</taxon>
        <taxon>Capsulimonas</taxon>
    </lineage>
</organism>
<dbReference type="Pfam" id="PF05016">
    <property type="entry name" value="ParE_toxin"/>
    <property type="match status" value="1"/>
</dbReference>
<dbReference type="EMBL" id="AP025739">
    <property type="protein sequence ID" value="BDI34310.1"/>
    <property type="molecule type" value="Genomic_DNA"/>
</dbReference>
<accession>A0A402CX08</accession>
<dbReference type="OrthoDB" id="7173315at2"/>
<sequence length="111" mass="13006">MAERRPRPQSVATFTLSVAADLDFSATYTYTEQVWDVDHAERYAHFLKTQMLDIAQHPEKGRPVADRPGLRSYVLRWKRSKHGHRIVYEETPNGIFILRILHTAMNWPDDL</sequence>
<protein>
    <submittedName>
        <fullName evidence="1">Uncharacterized protein</fullName>
    </submittedName>
</protein>
<dbReference type="AlphaFoldDB" id="A0A402CX08"/>
<evidence type="ECO:0000313" key="2">
    <source>
        <dbReference type="Proteomes" id="UP000287394"/>
    </source>
</evidence>
<name>A0A402CX08_9BACT</name>
<dbReference type="KEGG" id="ccot:CCAX7_63610"/>
<keyword evidence="2" id="KW-1185">Reference proteome</keyword>
<dbReference type="RefSeq" id="WP_119321840.1">
    <property type="nucleotide sequence ID" value="NZ_AP025739.1"/>
</dbReference>
<dbReference type="InterPro" id="IPR007712">
    <property type="entry name" value="RelE/ParE_toxin"/>
</dbReference>
<proteinExistence type="predicted"/>
<gene>
    <name evidence="1" type="ORF">CCAX7_63610</name>
</gene>
<dbReference type="InterPro" id="IPR035093">
    <property type="entry name" value="RelE/ParE_toxin_dom_sf"/>
</dbReference>
<dbReference type="Proteomes" id="UP000287394">
    <property type="component" value="Chromosome"/>
</dbReference>